<feature type="domain" description="CBP/p300-type HAT" evidence="10">
    <location>
        <begin position="481"/>
        <end position="822"/>
    </location>
</feature>
<dbReference type="KEGG" id="crq:GCK72_022093"/>
<keyword evidence="6" id="KW-0804">Transcription</keyword>
<dbReference type="EC" id="2.3.1.48" evidence="2"/>
<feature type="region of interest" description="Disordered" evidence="9">
    <location>
        <begin position="100"/>
        <end position="131"/>
    </location>
</feature>
<dbReference type="RefSeq" id="XP_003107031.2">
    <property type="nucleotide sequence ID" value="XM_003106983.2"/>
</dbReference>
<dbReference type="SMART" id="SM01250">
    <property type="entry name" value="KAT11"/>
    <property type="match status" value="1"/>
</dbReference>
<keyword evidence="5" id="KW-0805">Transcription regulation</keyword>
<sequence>MQSTSIVQSVDDQSGQSSSTKTMATATGGVIDKKAKHQETSPQSLQQKDKLIAVVGAAINGLSNVLLRGVTLDPAIFSEEIKATIENSLNHLAKVVSSQGIGQNGSSGSTMEHEFTASPSPIPTEHLDGSRGTTAEIADQPETLLVENENRMEQNDNPDVDVTLQAQVVESAKNTEQVQTDNIPQNDGVVDGVEQIDNSGELEVENIAVGVPHELVELEDIQVEPSHEHGAKEIVEAEKTQIEEVCDVELTSTSQKKAKIDKHNLLNYANLENENSVKTYQMQNFEHHLLLQKAYDSKRKNENQPPTPPNLSLDESSSILPIEQEEPQTNGKESEAGNNDEMDTDDGVQKMEIDEATVNATTSQRETDCCEKEGLMYEVSNLMCGNISGECRIREGHEYYKSESSCYCAPCFNSQEINPSDKAEYRHEVHIKNIKEEILRCVLCKRNWHKTCYFEKTGIAFTPHKNALFMCTCLIGPLEEMSTAESIKETRLSQDAEKDVNMKLQRMIPNLKKEEHVLIRELSYVQAEALISRLRFPDYTLKQFKELYGNSVKYRKRTLAAYQKKDGKVQLFLMIFLQQYRDLQKKEGNNWQVLQYLDTVPHAQRPGGMLSGTVMNSVMYQVSRMGYDKAFVWAKPPQQGDDYVFNKHPKSQEMPDLNKLLLFYNKSFEHAEAAGEIENVETFEEYFKDKKPITLFDIPMFHNSLWDIMINWADYTMKKEKLWKKGTPKHQQIMTVMEIYFQKHKEDNFFIVFKNNNDRIVEDEPEMIPVDAGRKPKTASKIFSSRDEFLTLCVRNNWVFSDERHGAFSTAAITKHYTDMKKKEELAANASAALVPLARLTRKRRA</sequence>
<dbReference type="GO" id="GO:0005667">
    <property type="term" value="C:transcription regulator complex"/>
    <property type="evidence" value="ECO:0007669"/>
    <property type="project" value="TreeGrafter"/>
</dbReference>
<dbReference type="InterPro" id="IPR031162">
    <property type="entry name" value="CBP_P300_HAT"/>
</dbReference>
<evidence type="ECO:0000256" key="1">
    <source>
        <dbReference type="ARBA" id="ARBA00004123"/>
    </source>
</evidence>
<keyword evidence="7" id="KW-0539">Nucleus</keyword>
<feature type="compositionally biased region" description="Low complexity" evidence="9">
    <location>
        <begin position="100"/>
        <end position="109"/>
    </location>
</feature>
<evidence type="ECO:0000256" key="2">
    <source>
        <dbReference type="ARBA" id="ARBA00013184"/>
    </source>
</evidence>
<keyword evidence="4" id="KW-0156">Chromatin regulator</keyword>
<dbReference type="GO" id="GO:0031490">
    <property type="term" value="F:chromatin DNA binding"/>
    <property type="evidence" value="ECO:0007669"/>
    <property type="project" value="TreeGrafter"/>
</dbReference>
<dbReference type="Proteomes" id="UP000483820">
    <property type="component" value="Chromosome X"/>
</dbReference>
<dbReference type="AlphaFoldDB" id="A0A6A5FT30"/>
<keyword evidence="3" id="KW-0808">Transferase</keyword>
<gene>
    <name evidence="11" type="ORF">GCK72_022093</name>
</gene>
<feature type="compositionally biased region" description="Low complexity" evidence="9">
    <location>
        <begin position="1"/>
        <end position="19"/>
    </location>
</feature>
<evidence type="ECO:0000256" key="3">
    <source>
        <dbReference type="ARBA" id="ARBA00022679"/>
    </source>
</evidence>
<dbReference type="PANTHER" id="PTHR13808:SF1">
    <property type="entry name" value="HISTONE ACETYLTRANSFERASE"/>
    <property type="match status" value="1"/>
</dbReference>
<evidence type="ECO:0000313" key="11">
    <source>
        <dbReference type="EMBL" id="KAF1745646.1"/>
    </source>
</evidence>
<dbReference type="InterPro" id="IPR013178">
    <property type="entry name" value="Histone_AcTrfase_Rtt109/CBP"/>
</dbReference>
<dbReference type="GO" id="GO:0003713">
    <property type="term" value="F:transcription coactivator activity"/>
    <property type="evidence" value="ECO:0007669"/>
    <property type="project" value="TreeGrafter"/>
</dbReference>
<dbReference type="GO" id="GO:0005634">
    <property type="term" value="C:nucleus"/>
    <property type="evidence" value="ECO:0007669"/>
    <property type="project" value="UniProtKB-SubCell"/>
</dbReference>
<evidence type="ECO:0000259" key="10">
    <source>
        <dbReference type="PROSITE" id="PS51727"/>
    </source>
</evidence>
<dbReference type="GeneID" id="9809536"/>
<dbReference type="GO" id="GO:0045944">
    <property type="term" value="P:positive regulation of transcription by RNA polymerase II"/>
    <property type="evidence" value="ECO:0007669"/>
    <property type="project" value="TreeGrafter"/>
</dbReference>
<evidence type="ECO:0000256" key="6">
    <source>
        <dbReference type="ARBA" id="ARBA00023163"/>
    </source>
</evidence>
<comment type="subcellular location">
    <subcellularLocation>
        <location evidence="1">Nucleus</location>
    </subcellularLocation>
</comment>
<protein>
    <recommendedName>
        <fullName evidence="2">histone acetyltransferase</fullName>
        <ecNumber evidence="2">2.3.1.48</ecNumber>
    </recommendedName>
</protein>
<evidence type="ECO:0000256" key="7">
    <source>
        <dbReference type="ARBA" id="ARBA00023242"/>
    </source>
</evidence>
<evidence type="ECO:0000256" key="8">
    <source>
        <dbReference type="ARBA" id="ARBA00048017"/>
    </source>
</evidence>
<dbReference type="EMBL" id="WUAV01000006">
    <property type="protein sequence ID" value="KAF1745646.1"/>
    <property type="molecule type" value="Genomic_DNA"/>
</dbReference>
<feature type="region of interest" description="Disordered" evidence="9">
    <location>
        <begin position="1"/>
        <end position="45"/>
    </location>
</feature>
<evidence type="ECO:0000256" key="4">
    <source>
        <dbReference type="ARBA" id="ARBA00022853"/>
    </source>
</evidence>
<dbReference type="GO" id="GO:0004402">
    <property type="term" value="F:histone acetyltransferase activity"/>
    <property type="evidence" value="ECO:0007669"/>
    <property type="project" value="InterPro"/>
</dbReference>
<comment type="caution">
    <text evidence="11">The sequence shown here is derived from an EMBL/GenBank/DDBJ whole genome shotgun (WGS) entry which is preliminary data.</text>
</comment>
<evidence type="ECO:0000256" key="5">
    <source>
        <dbReference type="ARBA" id="ARBA00023015"/>
    </source>
</evidence>
<reference evidence="11 12" key="1">
    <citation type="submission" date="2019-12" db="EMBL/GenBank/DDBJ databases">
        <title>Chromosome-level assembly of the Caenorhabditis remanei genome.</title>
        <authorList>
            <person name="Teterina A.A."/>
            <person name="Willis J.H."/>
            <person name="Phillips P.C."/>
        </authorList>
    </citation>
    <scope>NUCLEOTIDE SEQUENCE [LARGE SCALE GENOMIC DNA]</scope>
    <source>
        <strain evidence="11 12">PX506</strain>
        <tissue evidence="11">Whole organism</tissue>
    </source>
</reference>
<name>A0A6A5FT30_CAERE</name>
<evidence type="ECO:0000256" key="9">
    <source>
        <dbReference type="SAM" id="MobiDB-lite"/>
    </source>
</evidence>
<dbReference type="CTD" id="9809536"/>
<organism evidence="11 12">
    <name type="scientific">Caenorhabditis remanei</name>
    <name type="common">Caenorhabditis vulgaris</name>
    <dbReference type="NCBI Taxonomy" id="31234"/>
    <lineage>
        <taxon>Eukaryota</taxon>
        <taxon>Metazoa</taxon>
        <taxon>Ecdysozoa</taxon>
        <taxon>Nematoda</taxon>
        <taxon>Chromadorea</taxon>
        <taxon>Rhabditida</taxon>
        <taxon>Rhabditina</taxon>
        <taxon>Rhabditomorpha</taxon>
        <taxon>Rhabditoidea</taxon>
        <taxon>Rhabditidae</taxon>
        <taxon>Peloderinae</taxon>
        <taxon>Caenorhabditis</taxon>
    </lineage>
</organism>
<dbReference type="PROSITE" id="PS51727">
    <property type="entry name" value="CBP_P300_HAT"/>
    <property type="match status" value="1"/>
</dbReference>
<feature type="region of interest" description="Disordered" evidence="9">
    <location>
        <begin position="297"/>
        <end position="345"/>
    </location>
</feature>
<evidence type="ECO:0000313" key="12">
    <source>
        <dbReference type="Proteomes" id="UP000483820"/>
    </source>
</evidence>
<proteinExistence type="predicted"/>
<dbReference type="GO" id="GO:0000123">
    <property type="term" value="C:histone acetyltransferase complex"/>
    <property type="evidence" value="ECO:0007669"/>
    <property type="project" value="TreeGrafter"/>
</dbReference>
<comment type="catalytic activity">
    <reaction evidence="8">
        <text>L-lysyl-[protein] + acetyl-CoA = N(6)-acetyl-L-lysyl-[protein] + CoA + H(+)</text>
        <dbReference type="Rhea" id="RHEA:45948"/>
        <dbReference type="Rhea" id="RHEA-COMP:9752"/>
        <dbReference type="Rhea" id="RHEA-COMP:10731"/>
        <dbReference type="ChEBI" id="CHEBI:15378"/>
        <dbReference type="ChEBI" id="CHEBI:29969"/>
        <dbReference type="ChEBI" id="CHEBI:57287"/>
        <dbReference type="ChEBI" id="CHEBI:57288"/>
        <dbReference type="ChEBI" id="CHEBI:61930"/>
        <dbReference type="EC" id="2.3.1.48"/>
    </reaction>
</comment>
<dbReference type="PANTHER" id="PTHR13808">
    <property type="entry name" value="CBP/P300-RELATED"/>
    <property type="match status" value="1"/>
</dbReference>
<accession>A0A6A5FT30</accession>